<dbReference type="NCBIfam" id="TIGR01764">
    <property type="entry name" value="excise"/>
    <property type="match status" value="1"/>
</dbReference>
<dbReference type="AlphaFoldDB" id="A0A086A304"/>
<dbReference type="GO" id="GO:0003677">
    <property type="term" value="F:DNA binding"/>
    <property type="evidence" value="ECO:0007669"/>
    <property type="project" value="InterPro"/>
</dbReference>
<dbReference type="Proteomes" id="UP000028705">
    <property type="component" value="Unassembled WGS sequence"/>
</dbReference>
<evidence type="ECO:0000313" key="2">
    <source>
        <dbReference type="EMBL" id="KFF11068.1"/>
    </source>
</evidence>
<reference evidence="2 3" key="1">
    <citation type="submission" date="2014-07" db="EMBL/GenBank/DDBJ databases">
        <title>Genome of Chryseobacterium soli DSM 19298.</title>
        <authorList>
            <person name="Stropko S.J."/>
            <person name="Pipes S.E."/>
            <person name="Newman J."/>
        </authorList>
    </citation>
    <scope>NUCLEOTIDE SEQUENCE [LARGE SCALE GENOMIC DNA]</scope>
    <source>
        <strain evidence="2 3">DSM 19298</strain>
    </source>
</reference>
<dbReference type="InterPro" id="IPR009061">
    <property type="entry name" value="DNA-bd_dom_put_sf"/>
</dbReference>
<organism evidence="2 3">
    <name type="scientific">Chryseobacterium soli</name>
    <dbReference type="NCBI Taxonomy" id="445961"/>
    <lineage>
        <taxon>Bacteria</taxon>
        <taxon>Pseudomonadati</taxon>
        <taxon>Bacteroidota</taxon>
        <taxon>Flavobacteriia</taxon>
        <taxon>Flavobacteriales</taxon>
        <taxon>Weeksellaceae</taxon>
        <taxon>Chryseobacterium group</taxon>
        <taxon>Chryseobacterium</taxon>
    </lineage>
</organism>
<feature type="domain" description="Helix-turn-helix" evidence="1">
    <location>
        <begin position="25"/>
        <end position="72"/>
    </location>
</feature>
<gene>
    <name evidence="2" type="ORF">IW15_18095</name>
</gene>
<comment type="caution">
    <text evidence="2">The sequence shown here is derived from an EMBL/GenBank/DDBJ whole genome shotgun (WGS) entry which is preliminary data.</text>
</comment>
<dbReference type="InterPro" id="IPR010093">
    <property type="entry name" value="SinI_DNA-bd"/>
</dbReference>
<dbReference type="InterPro" id="IPR041657">
    <property type="entry name" value="HTH_17"/>
</dbReference>
<accession>A0A086A304</accession>
<name>A0A086A304_9FLAO</name>
<sequence>MQKILINLSTLEKQELLSLLQSKNVLTTKEAALYLSISVPTLRKLRRNKKIASYQPSRKVFYKREDLDDWILNSKQSDESAIQSRVSGYFLNSKF</sequence>
<dbReference type="RefSeq" id="WP_034713939.1">
    <property type="nucleotide sequence ID" value="NZ_JPRH01000008.1"/>
</dbReference>
<dbReference type="SUPFAM" id="SSF46955">
    <property type="entry name" value="Putative DNA-binding domain"/>
    <property type="match status" value="1"/>
</dbReference>
<proteinExistence type="predicted"/>
<dbReference type="EMBL" id="JPRH01000008">
    <property type="protein sequence ID" value="KFF11068.1"/>
    <property type="molecule type" value="Genomic_DNA"/>
</dbReference>
<dbReference type="STRING" id="445961.IW15_18095"/>
<evidence type="ECO:0000259" key="1">
    <source>
        <dbReference type="Pfam" id="PF12728"/>
    </source>
</evidence>
<dbReference type="OrthoDB" id="597977at2"/>
<evidence type="ECO:0000313" key="3">
    <source>
        <dbReference type="Proteomes" id="UP000028705"/>
    </source>
</evidence>
<dbReference type="Pfam" id="PF12728">
    <property type="entry name" value="HTH_17"/>
    <property type="match status" value="1"/>
</dbReference>
<keyword evidence="3" id="KW-1185">Reference proteome</keyword>
<protein>
    <recommendedName>
        <fullName evidence="1">Helix-turn-helix domain-containing protein</fullName>
    </recommendedName>
</protein>